<evidence type="ECO:0000256" key="9">
    <source>
        <dbReference type="ARBA" id="ARBA00023065"/>
    </source>
</evidence>
<evidence type="ECO:0000256" key="8">
    <source>
        <dbReference type="ARBA" id="ARBA00023047"/>
    </source>
</evidence>
<evidence type="ECO:0000256" key="5">
    <source>
        <dbReference type="ARBA" id="ARBA00022597"/>
    </source>
</evidence>
<evidence type="ECO:0000256" key="1">
    <source>
        <dbReference type="ARBA" id="ARBA00004571"/>
    </source>
</evidence>
<dbReference type="HOGENOM" id="CLU_038343_4_2_4"/>
<comment type="caution">
    <text evidence="18">The sequence shown here is derived from an EMBL/GenBank/DDBJ whole genome shotgun (WGS) entry which is preliminary data.</text>
</comment>
<evidence type="ECO:0000256" key="14">
    <source>
        <dbReference type="ARBA" id="ARBA00023288"/>
    </source>
</evidence>
<keyword evidence="14" id="KW-0449">Lipoprotein</keyword>
<dbReference type="Proteomes" id="UP000005336">
    <property type="component" value="Unassembled WGS sequence"/>
</dbReference>
<evidence type="ECO:0000256" key="15">
    <source>
        <dbReference type="SAM" id="SignalP"/>
    </source>
</evidence>
<gene>
    <name evidence="18" type="ORF">HMPREF9370_1042</name>
</gene>
<keyword evidence="7 15" id="KW-0732">Signal</keyword>
<organism evidence="18 19">
    <name type="scientific">Neisseria wadsworthii 9715</name>
    <dbReference type="NCBI Taxonomy" id="1030841"/>
    <lineage>
        <taxon>Bacteria</taxon>
        <taxon>Pseudomonadati</taxon>
        <taxon>Pseudomonadota</taxon>
        <taxon>Betaproteobacteria</taxon>
        <taxon>Neisseriales</taxon>
        <taxon>Neisseriaceae</taxon>
        <taxon>Neisseria</taxon>
    </lineage>
</organism>
<dbReference type="GO" id="GO:0009279">
    <property type="term" value="C:cell outer membrane"/>
    <property type="evidence" value="ECO:0007669"/>
    <property type="project" value="UniProtKB-SubCell"/>
</dbReference>
<keyword evidence="8" id="KW-0625">Polysaccharide transport</keyword>
<dbReference type="Pfam" id="PF02563">
    <property type="entry name" value="Poly_export"/>
    <property type="match status" value="1"/>
</dbReference>
<comment type="subcellular location">
    <subcellularLocation>
        <location evidence="1">Cell outer membrane</location>
        <topology evidence="1">Multi-pass membrane protein</topology>
    </subcellularLocation>
</comment>
<feature type="domain" description="SLBB" evidence="17">
    <location>
        <begin position="271"/>
        <end position="356"/>
    </location>
</feature>
<keyword evidence="11" id="KW-0472">Membrane</keyword>
<dbReference type="NCBIfam" id="NF011658">
    <property type="entry name" value="PRK15078.1"/>
    <property type="match status" value="1"/>
</dbReference>
<keyword evidence="12" id="KW-0564">Palmitate</keyword>
<evidence type="ECO:0000313" key="19">
    <source>
        <dbReference type="Proteomes" id="UP000005336"/>
    </source>
</evidence>
<keyword evidence="10" id="KW-0626">Porin</keyword>
<dbReference type="GO" id="GO:0046930">
    <property type="term" value="C:pore complex"/>
    <property type="evidence" value="ECO:0007669"/>
    <property type="project" value="UniProtKB-KW"/>
</dbReference>
<dbReference type="GO" id="GO:0015159">
    <property type="term" value="F:polysaccharide transmembrane transporter activity"/>
    <property type="evidence" value="ECO:0007669"/>
    <property type="project" value="InterPro"/>
</dbReference>
<dbReference type="GO" id="GO:0006811">
    <property type="term" value="P:monoatomic ion transport"/>
    <property type="evidence" value="ECO:0007669"/>
    <property type="project" value="UniProtKB-KW"/>
</dbReference>
<dbReference type="PATRIC" id="fig|1030841.3.peg.1020"/>
<keyword evidence="3" id="KW-0813">Transport</keyword>
<protein>
    <submittedName>
        <fullName evidence="18">Capsule polysaccharide export protein</fullName>
    </submittedName>
</protein>
<keyword evidence="6" id="KW-0812">Transmembrane</keyword>
<feature type="domain" description="Polysaccharide export protein N-terminal" evidence="16">
    <location>
        <begin position="82"/>
        <end position="180"/>
    </location>
</feature>
<evidence type="ECO:0000313" key="18">
    <source>
        <dbReference type="EMBL" id="EGZ47602.1"/>
    </source>
</evidence>
<dbReference type="PANTHER" id="PTHR33619">
    <property type="entry name" value="POLYSACCHARIDE EXPORT PROTEIN GFCE-RELATED"/>
    <property type="match status" value="1"/>
</dbReference>
<dbReference type="EMBL" id="AGAZ01000039">
    <property type="protein sequence ID" value="EGZ47602.1"/>
    <property type="molecule type" value="Genomic_DNA"/>
</dbReference>
<feature type="chain" id="PRO_5003462673" evidence="15">
    <location>
        <begin position="21"/>
        <end position="385"/>
    </location>
</feature>
<reference evidence="18 19" key="1">
    <citation type="submission" date="2011-06" db="EMBL/GenBank/DDBJ databases">
        <authorList>
            <person name="Muzny D."/>
            <person name="Qin X."/>
            <person name="Deng J."/>
            <person name="Jiang H."/>
            <person name="Liu Y."/>
            <person name="Qu J."/>
            <person name="Song X.-Z."/>
            <person name="Zhang L."/>
            <person name="Thornton R."/>
            <person name="Coyle M."/>
            <person name="Francisco L."/>
            <person name="Jackson L."/>
            <person name="Javaid M."/>
            <person name="Korchina V."/>
            <person name="Kovar C."/>
            <person name="Mata R."/>
            <person name="Mathew T."/>
            <person name="Ngo R."/>
            <person name="Nguyen L."/>
            <person name="Nguyen N."/>
            <person name="Okwuonu G."/>
            <person name="Ongeri F."/>
            <person name="Pham C."/>
            <person name="Simmons D."/>
            <person name="Wilczek-Boney K."/>
            <person name="Hale W."/>
            <person name="Jakkamsetti A."/>
            <person name="Pham P."/>
            <person name="Ruth R."/>
            <person name="San Lucas F."/>
            <person name="Warren J."/>
            <person name="Zhang J."/>
            <person name="Zhao Z."/>
            <person name="Zhou C."/>
            <person name="Zhu D."/>
            <person name="Lee S."/>
            <person name="Bess C."/>
            <person name="Blankenburg K."/>
            <person name="Forbes L."/>
            <person name="Fu Q."/>
            <person name="Gubbala S."/>
            <person name="Hirani K."/>
            <person name="Jayaseelan J.C."/>
            <person name="Lara F."/>
            <person name="Munidasa M."/>
            <person name="Palculict T."/>
            <person name="Patil S."/>
            <person name="Pu L.-L."/>
            <person name="Saada N."/>
            <person name="Tang L."/>
            <person name="Weissenberger G."/>
            <person name="Zhu Y."/>
            <person name="Hemphill L."/>
            <person name="Shang Y."/>
            <person name="Youmans B."/>
            <person name="Ayvaz T."/>
            <person name="Ross M."/>
            <person name="Santibanez J."/>
            <person name="Aqrawi P."/>
            <person name="Gross S."/>
            <person name="Joshi V."/>
            <person name="Fowler G."/>
            <person name="Nazareth L."/>
            <person name="Reid J."/>
            <person name="Worley K."/>
            <person name="Petrosino J."/>
            <person name="Highlander S."/>
            <person name="Gibbs R."/>
        </authorList>
    </citation>
    <scope>NUCLEOTIDE SEQUENCE [LARGE SCALE GENOMIC DNA]</scope>
    <source>
        <strain evidence="18 19">9715</strain>
    </source>
</reference>
<dbReference type="OrthoDB" id="9815244at2"/>
<keyword evidence="13" id="KW-0998">Cell outer membrane</keyword>
<dbReference type="PANTHER" id="PTHR33619:SF3">
    <property type="entry name" value="POLYSACCHARIDE EXPORT PROTEIN GFCE-RELATED"/>
    <property type="match status" value="1"/>
</dbReference>
<name>G4CPN2_9NEIS</name>
<evidence type="ECO:0000256" key="7">
    <source>
        <dbReference type="ARBA" id="ARBA00022729"/>
    </source>
</evidence>
<dbReference type="RefSeq" id="WP_009116184.1">
    <property type="nucleotide sequence ID" value="NZ_JH165159.1"/>
</dbReference>
<evidence type="ECO:0000256" key="6">
    <source>
        <dbReference type="ARBA" id="ARBA00022692"/>
    </source>
</evidence>
<feature type="signal peptide" evidence="15">
    <location>
        <begin position="1"/>
        <end position="20"/>
    </location>
</feature>
<evidence type="ECO:0000256" key="12">
    <source>
        <dbReference type="ARBA" id="ARBA00023139"/>
    </source>
</evidence>
<evidence type="ECO:0000256" key="2">
    <source>
        <dbReference type="ARBA" id="ARBA00009450"/>
    </source>
</evidence>
<feature type="domain" description="SLBB" evidence="17">
    <location>
        <begin position="186"/>
        <end position="264"/>
    </location>
</feature>
<evidence type="ECO:0000256" key="10">
    <source>
        <dbReference type="ARBA" id="ARBA00023114"/>
    </source>
</evidence>
<proteinExistence type="inferred from homology"/>
<keyword evidence="5" id="KW-0762">Sugar transport</keyword>
<keyword evidence="9" id="KW-0406">Ion transport</keyword>
<evidence type="ECO:0000256" key="3">
    <source>
        <dbReference type="ARBA" id="ARBA00022448"/>
    </source>
</evidence>
<evidence type="ECO:0000256" key="4">
    <source>
        <dbReference type="ARBA" id="ARBA00022452"/>
    </source>
</evidence>
<dbReference type="InterPro" id="IPR003715">
    <property type="entry name" value="Poly_export_N"/>
</dbReference>
<dbReference type="PROSITE" id="PS51257">
    <property type="entry name" value="PROKAR_LIPOPROTEIN"/>
    <property type="match status" value="1"/>
</dbReference>
<dbReference type="Gene3D" id="3.10.560.10">
    <property type="entry name" value="Outer membrane lipoprotein wza domain like"/>
    <property type="match status" value="2"/>
</dbReference>
<evidence type="ECO:0000259" key="17">
    <source>
        <dbReference type="Pfam" id="PF22461"/>
    </source>
</evidence>
<evidence type="ECO:0000256" key="11">
    <source>
        <dbReference type="ARBA" id="ARBA00023136"/>
    </source>
</evidence>
<sequence>MKKLTLISLSVILAASGCTVVPGSGLPTGNKTVVHHENDIADEKVQLDSRVNIYPITLNLLQSIEAPPKVNRPNHELEKRKSAYRYTLGKGDVLNIRVWYHPDLNTPATIGVPSSNAGTLSTTLQNQQSNNGIWVNDHGRIFFPLVGEITVAGKTINQVQSELSSRLKRYIKNPQVEVNVAEFRSQRVSVSGSVRQAGQLPITNVPMTLLDAIDLAGGITDQADPQSVKWTHKGVDHTISIEDLRANGDATQNHLLSDGDIIYVPSNENSKVFVLGEVTRQSSLRMPPKGITLTEAMSEAGGMDQIHANASGVFVIRNVPSDVEKPIHVYQLNLKDATAYALGNRFKLQTNDVVYVTAAPVTRWDRVVSQAVGLANTVSAVNNSF</sequence>
<accession>G4CPN2</accession>
<dbReference type="Gene3D" id="3.30.1950.10">
    <property type="entry name" value="wza like domain"/>
    <property type="match status" value="1"/>
</dbReference>
<dbReference type="InterPro" id="IPR049712">
    <property type="entry name" value="Poly_export"/>
</dbReference>
<evidence type="ECO:0000259" key="16">
    <source>
        <dbReference type="Pfam" id="PF02563"/>
    </source>
</evidence>
<dbReference type="Pfam" id="PF22461">
    <property type="entry name" value="SLBB_2"/>
    <property type="match status" value="2"/>
</dbReference>
<dbReference type="InterPro" id="IPR054765">
    <property type="entry name" value="SLBB_dom"/>
</dbReference>
<dbReference type="AlphaFoldDB" id="G4CPN2"/>
<keyword evidence="19" id="KW-1185">Reference proteome</keyword>
<dbReference type="GO" id="GO:0015288">
    <property type="term" value="F:porin activity"/>
    <property type="evidence" value="ECO:0007669"/>
    <property type="project" value="UniProtKB-KW"/>
</dbReference>
<keyword evidence="4" id="KW-1134">Transmembrane beta strand</keyword>
<evidence type="ECO:0000256" key="13">
    <source>
        <dbReference type="ARBA" id="ARBA00023237"/>
    </source>
</evidence>
<comment type="similarity">
    <text evidence="2">Belongs to the BexD/CtrA/VexA family.</text>
</comment>
<dbReference type="STRING" id="1030841.HMPREF9370_1042"/>